<gene>
    <name evidence="2" type="ORF">EV643_106191</name>
</gene>
<dbReference type="RefSeq" id="WP_133800604.1">
    <property type="nucleotide sequence ID" value="NZ_SNWQ01000006.1"/>
</dbReference>
<dbReference type="EMBL" id="SNWQ01000006">
    <property type="protein sequence ID" value="TDO49222.1"/>
    <property type="molecule type" value="Genomic_DNA"/>
</dbReference>
<evidence type="ECO:0000313" key="3">
    <source>
        <dbReference type="Proteomes" id="UP000295388"/>
    </source>
</evidence>
<accession>A0A4R6KF47</accession>
<evidence type="ECO:0000256" key="1">
    <source>
        <dbReference type="SAM" id="MobiDB-lite"/>
    </source>
</evidence>
<dbReference type="Proteomes" id="UP000295388">
    <property type="component" value="Unassembled WGS sequence"/>
</dbReference>
<dbReference type="Gene3D" id="1.25.40.10">
    <property type="entry name" value="Tetratricopeptide repeat domain"/>
    <property type="match status" value="3"/>
</dbReference>
<feature type="compositionally biased region" description="Low complexity" evidence="1">
    <location>
        <begin position="372"/>
        <end position="383"/>
    </location>
</feature>
<evidence type="ECO:0000313" key="2">
    <source>
        <dbReference type="EMBL" id="TDO49222.1"/>
    </source>
</evidence>
<protein>
    <recommendedName>
        <fullName evidence="4">Tetratricopeptide repeat protein</fullName>
    </recommendedName>
</protein>
<evidence type="ECO:0008006" key="4">
    <source>
        <dbReference type="Google" id="ProtNLM"/>
    </source>
</evidence>
<organism evidence="2 3">
    <name type="scientific">Kribbella caucasensis</name>
    <dbReference type="NCBI Taxonomy" id="2512215"/>
    <lineage>
        <taxon>Bacteria</taxon>
        <taxon>Bacillati</taxon>
        <taxon>Actinomycetota</taxon>
        <taxon>Actinomycetes</taxon>
        <taxon>Propionibacteriales</taxon>
        <taxon>Kribbellaceae</taxon>
        <taxon>Kribbella</taxon>
    </lineage>
</organism>
<feature type="region of interest" description="Disordered" evidence="1">
    <location>
        <begin position="363"/>
        <end position="387"/>
    </location>
</feature>
<comment type="caution">
    <text evidence="2">The sequence shown here is derived from an EMBL/GenBank/DDBJ whole genome shotgun (WGS) entry which is preliminary data.</text>
</comment>
<keyword evidence="3" id="KW-1185">Reference proteome</keyword>
<proteinExistence type="predicted"/>
<dbReference type="OrthoDB" id="56388at2"/>
<sequence>MTDDLLDRLHRAKSMPFGKARSAVVEDVVRRVDATTDEDLAFFARLELVTAYVMGGEPRKSLVPFARCVAEWDKDPAKYQRHSHTFMWCFKYAPSTLTKFPEVPLDQTYAVLDDMERRWRQGGHSPHAVHQHRWQVAAHIGDAAAAAEQFRLWSTAPRDDLSDCLGCDPTQKVQHLTATGRTADAVALAVGVLDGSLTCAEQPQQMLTALLPAYVAEGMYSEAVDAHRRAYRVVRGQPGELSSYADHIRFCARTGNETRAIELVERHLIDLADPPSPFAAMEFAAAASLALSKVDVMIRRPKADDIPAAELAKELAEQAMELAAQFDSRNGTTHQSDEVRKIFAAEPWTEYLPLSETARRAQVRSQTQQVSPAAEPTPLPEATGRGWLDRAEEAWQTDRRSEAIAAWEAFEQEVPEGDRTTLDRARLLDGKGLSAHDTPDIAMDAWGEAIGLYTELGDEIRVLRDRGRIGRLLAEHGRVDEGLATGEAPLRQLIEEDEPRRRGGWQYSLATMLAQAGRSEEALRELAVLRARPDTEADLQSGAAILQCNLLIQAERLEEAEEAATAGIATIEQLPRSFAYRQRGWLRLALDRPDEAVGDLEEAIALAVGTPDAEVHLAICRLELARAYLFTGRPLESAETAEEAMPALRDPELASLLADVRGVLIEAYRALGELESALTQIRELLTTAPADAHPGWLGMTRQDEGMLLERLDRDNEAINVFLAAAEHFETAELPIEYVQALRLAGQSARYAGEFSLVREVLARAVPVLDALPSADEPVLFQRAGIHWDLAMLSMQQGDYATAVTEAAQAATHYERGGFEPQLLNAKLLIAEHGTTDEKSLEQIFKTLLPGDDQWYRTGWLLADRLRTQGRDHEAATLEAQLTEG</sequence>
<dbReference type="SUPFAM" id="SSF48452">
    <property type="entry name" value="TPR-like"/>
    <property type="match status" value="3"/>
</dbReference>
<dbReference type="AlphaFoldDB" id="A0A4R6KF47"/>
<name>A0A4R6KF47_9ACTN</name>
<dbReference type="InterPro" id="IPR011990">
    <property type="entry name" value="TPR-like_helical_dom_sf"/>
</dbReference>
<reference evidence="2 3" key="1">
    <citation type="submission" date="2019-03" db="EMBL/GenBank/DDBJ databases">
        <title>Genomic Encyclopedia of Type Strains, Phase III (KMG-III): the genomes of soil and plant-associated and newly described type strains.</title>
        <authorList>
            <person name="Whitman W."/>
        </authorList>
    </citation>
    <scope>NUCLEOTIDE SEQUENCE [LARGE SCALE GENOMIC DNA]</scope>
    <source>
        <strain evidence="2 3">VKM Ac-2527</strain>
    </source>
</reference>